<organism evidence="1 2">
    <name type="scientific">Arachis hypogaea</name>
    <name type="common">Peanut</name>
    <dbReference type="NCBI Taxonomy" id="3818"/>
    <lineage>
        <taxon>Eukaryota</taxon>
        <taxon>Viridiplantae</taxon>
        <taxon>Streptophyta</taxon>
        <taxon>Embryophyta</taxon>
        <taxon>Tracheophyta</taxon>
        <taxon>Spermatophyta</taxon>
        <taxon>Magnoliopsida</taxon>
        <taxon>eudicotyledons</taxon>
        <taxon>Gunneridae</taxon>
        <taxon>Pentapetalae</taxon>
        <taxon>rosids</taxon>
        <taxon>fabids</taxon>
        <taxon>Fabales</taxon>
        <taxon>Fabaceae</taxon>
        <taxon>Papilionoideae</taxon>
        <taxon>50 kb inversion clade</taxon>
        <taxon>dalbergioids sensu lato</taxon>
        <taxon>Dalbergieae</taxon>
        <taxon>Pterocarpus clade</taxon>
        <taxon>Arachis</taxon>
    </lineage>
</organism>
<keyword evidence="2" id="KW-1185">Reference proteome</keyword>
<evidence type="ECO:0000313" key="2">
    <source>
        <dbReference type="Proteomes" id="UP000289738"/>
    </source>
</evidence>
<dbReference type="AlphaFoldDB" id="A0A445EFV6"/>
<accession>A0A445EFV6</accession>
<dbReference type="EMBL" id="SDMP01000002">
    <property type="protein sequence ID" value="RYR74291.1"/>
    <property type="molecule type" value="Genomic_DNA"/>
</dbReference>
<sequence>MRKVGVEVVGLGALKLTATGFLREQMQHNNMSFESMYTIRMLKEHVFDAGNDRNHEAPKTAKVKPIQDETLPPMDELKEIFELDRFDNRSVPHQSVASQCAVIVIVIVTVGVATPSSQTQNQLPVARRSFFSHGRTGCMKLLLLHRSPIRRHSFTGHQFVSAPPLLCGLFAVLPFHRRRRSWENKSNYNLVEPQDAW</sequence>
<protein>
    <submittedName>
        <fullName evidence="1">Uncharacterized protein</fullName>
    </submittedName>
</protein>
<proteinExistence type="predicted"/>
<comment type="caution">
    <text evidence="1">The sequence shown here is derived from an EMBL/GenBank/DDBJ whole genome shotgun (WGS) entry which is preliminary data.</text>
</comment>
<name>A0A445EFV6_ARAHY</name>
<dbReference type="STRING" id="3818.A0A445EFV6"/>
<dbReference type="Proteomes" id="UP000289738">
    <property type="component" value="Chromosome A02"/>
</dbReference>
<evidence type="ECO:0000313" key="1">
    <source>
        <dbReference type="EMBL" id="RYR74291.1"/>
    </source>
</evidence>
<gene>
    <name evidence="1" type="ORF">Ahy_A02g008952</name>
</gene>
<reference evidence="1 2" key="1">
    <citation type="submission" date="2019-01" db="EMBL/GenBank/DDBJ databases">
        <title>Sequencing of cultivated peanut Arachis hypogaea provides insights into genome evolution and oil improvement.</title>
        <authorList>
            <person name="Chen X."/>
        </authorList>
    </citation>
    <scope>NUCLEOTIDE SEQUENCE [LARGE SCALE GENOMIC DNA]</scope>
    <source>
        <strain evidence="2">cv. Fuhuasheng</strain>
        <tissue evidence="1">Leaves</tissue>
    </source>
</reference>